<protein>
    <recommendedName>
        <fullName evidence="1">Reverse transcriptase Ty1/copia-type domain-containing protein</fullName>
    </recommendedName>
</protein>
<dbReference type="OrthoDB" id="3344688at2759"/>
<dbReference type="Pfam" id="PF07727">
    <property type="entry name" value="RVT_2"/>
    <property type="match status" value="1"/>
</dbReference>
<evidence type="ECO:0000259" key="1">
    <source>
        <dbReference type="Pfam" id="PF07727"/>
    </source>
</evidence>
<gene>
    <name evidence="2" type="ORF">O181_104466</name>
</gene>
<reference evidence="2" key="1">
    <citation type="submission" date="2021-03" db="EMBL/GenBank/DDBJ databases">
        <title>Draft genome sequence of rust myrtle Austropuccinia psidii MF-1, a brazilian biotype.</title>
        <authorList>
            <person name="Quecine M.C."/>
            <person name="Pachon D.M.R."/>
            <person name="Bonatelli M.L."/>
            <person name="Correr F.H."/>
            <person name="Franceschini L.M."/>
            <person name="Leite T.F."/>
            <person name="Margarido G.R.A."/>
            <person name="Almeida C.A."/>
            <person name="Ferrarezi J.A."/>
            <person name="Labate C.A."/>
        </authorList>
    </citation>
    <scope>NUCLEOTIDE SEQUENCE</scope>
    <source>
        <strain evidence="2">MF-1</strain>
    </source>
</reference>
<evidence type="ECO:0000313" key="3">
    <source>
        <dbReference type="Proteomes" id="UP000765509"/>
    </source>
</evidence>
<feature type="domain" description="Reverse transcriptase Ty1/copia-type" evidence="1">
    <location>
        <begin position="3"/>
        <end position="140"/>
    </location>
</feature>
<dbReference type="InterPro" id="IPR013103">
    <property type="entry name" value="RVT_2"/>
</dbReference>
<dbReference type="Proteomes" id="UP000765509">
    <property type="component" value="Unassembled WGS sequence"/>
</dbReference>
<accession>A0A9Q3JM94</accession>
<comment type="caution">
    <text evidence="2">The sequence shown here is derived from an EMBL/GenBank/DDBJ whole genome shotgun (WGS) entry which is preliminary data.</text>
</comment>
<proteinExistence type="predicted"/>
<evidence type="ECO:0000313" key="2">
    <source>
        <dbReference type="EMBL" id="MBW0564751.1"/>
    </source>
</evidence>
<dbReference type="AlphaFoldDB" id="A0A9Q3JM94"/>
<keyword evidence="3" id="KW-1185">Reference proteome</keyword>
<sequence>MIPQGLDLDRKTLFLKLNKAIYGLRQAPRAWYNRLSNWLAATGFKAAISDPCVFYRNNNCPIWRFVHVDDIAIFGKDFAKFKKEIEKEFKAKLLGQADLLLGIKIHHDNNFIRLSQEHYIERILSLYGMNDCRTVATPLIPNEHLEPGTKNEIEEFDRLNMNYRSAIGSLSYISTATRPDISYAVSAVRMIL</sequence>
<organism evidence="2 3">
    <name type="scientific">Austropuccinia psidii MF-1</name>
    <dbReference type="NCBI Taxonomy" id="1389203"/>
    <lineage>
        <taxon>Eukaryota</taxon>
        <taxon>Fungi</taxon>
        <taxon>Dikarya</taxon>
        <taxon>Basidiomycota</taxon>
        <taxon>Pucciniomycotina</taxon>
        <taxon>Pucciniomycetes</taxon>
        <taxon>Pucciniales</taxon>
        <taxon>Sphaerophragmiaceae</taxon>
        <taxon>Austropuccinia</taxon>
    </lineage>
</organism>
<dbReference type="EMBL" id="AVOT02076269">
    <property type="protein sequence ID" value="MBW0564751.1"/>
    <property type="molecule type" value="Genomic_DNA"/>
</dbReference>
<name>A0A9Q3JM94_9BASI</name>